<protein>
    <submittedName>
        <fullName evidence="2">Uncharacterized protein</fullName>
    </submittedName>
</protein>
<dbReference type="EMBL" id="CABVLZ010000004">
    <property type="protein sequence ID" value="VVU95193.1"/>
    <property type="molecule type" value="Genomic_DNA"/>
</dbReference>
<dbReference type="AlphaFoldDB" id="A0A5E8CII0"/>
<reference evidence="2" key="1">
    <citation type="submission" date="2019-09" db="EMBL/GenBank/DDBJ databases">
        <authorList>
            <person name="Needham M D."/>
        </authorList>
    </citation>
    <scope>NUCLEOTIDE SEQUENCE</scope>
</reference>
<sequence>MSTLDQNNLIENKLTLKELQEGIKLEKIEDDDKDNVCHKRCKFLFDWKRFFLPLAIALPVLIYFDKLRNDIYIFSSCLVSALIICWNFPQIAKMGYTKPIYFEDLAEQNMISKKLLKKKILNNIESSKNFQYQFILLQQVFLSLTIAVIIEYASYRYKSTTLIFTEVLGLLGGLVSLYTKITKMIGRMLLKCLYMRKKEQRRKIMESMSKKKNFNKEFNTILKQNNMKKSASETKFNRISHTIIKIK</sequence>
<proteinExistence type="predicted"/>
<keyword evidence="1" id="KW-0812">Transmembrane</keyword>
<name>A0A5E8CII0_9ZZZZ</name>
<keyword evidence="1" id="KW-0472">Membrane</keyword>
<feature type="transmembrane region" description="Helical" evidence="1">
    <location>
        <begin position="49"/>
        <end position="65"/>
    </location>
</feature>
<organism evidence="2">
    <name type="scientific">seawater metagenome</name>
    <dbReference type="NCBI Taxonomy" id="1561972"/>
    <lineage>
        <taxon>unclassified sequences</taxon>
        <taxon>metagenomes</taxon>
        <taxon>ecological metagenomes</taxon>
    </lineage>
</organism>
<feature type="transmembrane region" description="Helical" evidence="1">
    <location>
        <begin position="134"/>
        <end position="155"/>
    </location>
</feature>
<evidence type="ECO:0000313" key="2">
    <source>
        <dbReference type="EMBL" id="VVU95193.1"/>
    </source>
</evidence>
<accession>A0A5E8CII0</accession>
<keyword evidence="1" id="KW-1133">Transmembrane helix</keyword>
<feature type="transmembrane region" description="Helical" evidence="1">
    <location>
        <begin position="71"/>
        <end position="88"/>
    </location>
</feature>
<feature type="transmembrane region" description="Helical" evidence="1">
    <location>
        <begin position="161"/>
        <end position="181"/>
    </location>
</feature>
<evidence type="ECO:0000256" key="1">
    <source>
        <dbReference type="SAM" id="Phobius"/>
    </source>
</evidence>
<gene>
    <name evidence="2" type="ORF">CPAV1605_918</name>
</gene>